<evidence type="ECO:0000256" key="4">
    <source>
        <dbReference type="ARBA" id="ARBA00022490"/>
    </source>
</evidence>
<keyword evidence="4" id="KW-0963">Cytoplasm</keyword>
<gene>
    <name evidence="7" type="ORF">Bpfe_026466</name>
</gene>
<proteinExistence type="inferred from homology"/>
<dbReference type="GO" id="GO:0046854">
    <property type="term" value="P:phosphatidylinositol phosphate biosynthetic process"/>
    <property type="evidence" value="ECO:0007669"/>
    <property type="project" value="TreeGrafter"/>
</dbReference>
<evidence type="ECO:0000313" key="7">
    <source>
        <dbReference type="EMBL" id="KAK0044132.1"/>
    </source>
</evidence>
<evidence type="ECO:0000256" key="5">
    <source>
        <dbReference type="ARBA" id="ARBA00023136"/>
    </source>
</evidence>
<reference evidence="7" key="1">
    <citation type="journal article" date="2023" name="PLoS Negl. Trop. Dis.">
        <title>A genome sequence for Biomphalaria pfeifferi, the major vector snail for the human-infecting parasite Schistosoma mansoni.</title>
        <authorList>
            <person name="Bu L."/>
            <person name="Lu L."/>
            <person name="Laidemitt M.R."/>
            <person name="Zhang S.M."/>
            <person name="Mutuku M."/>
            <person name="Mkoji G."/>
            <person name="Steinauer M."/>
            <person name="Loker E.S."/>
        </authorList>
    </citation>
    <scope>NUCLEOTIDE SEQUENCE</scope>
    <source>
        <strain evidence="7">KasaAsao</strain>
    </source>
</reference>
<evidence type="ECO:0000313" key="8">
    <source>
        <dbReference type="Proteomes" id="UP001233172"/>
    </source>
</evidence>
<dbReference type="GO" id="GO:0072659">
    <property type="term" value="P:protein localization to plasma membrane"/>
    <property type="evidence" value="ECO:0007669"/>
    <property type="project" value="TreeGrafter"/>
</dbReference>
<comment type="similarity">
    <text evidence="6">Belongs to the Hyccin family.</text>
</comment>
<comment type="caution">
    <text evidence="7">The sequence shown here is derived from an EMBL/GenBank/DDBJ whole genome shotgun (WGS) entry which is preliminary data.</text>
</comment>
<dbReference type="EMBL" id="JASAOG010000204">
    <property type="protein sequence ID" value="KAK0044132.1"/>
    <property type="molecule type" value="Genomic_DNA"/>
</dbReference>
<dbReference type="AlphaFoldDB" id="A0AAD8EXI9"/>
<evidence type="ECO:0000256" key="6">
    <source>
        <dbReference type="ARBA" id="ARBA00034482"/>
    </source>
</evidence>
<keyword evidence="3" id="KW-1003">Cell membrane</keyword>
<dbReference type="GO" id="GO:0005886">
    <property type="term" value="C:plasma membrane"/>
    <property type="evidence" value="ECO:0007669"/>
    <property type="project" value="UniProtKB-SubCell"/>
</dbReference>
<dbReference type="InterPro" id="IPR018619">
    <property type="entry name" value="Hyccin"/>
</dbReference>
<protein>
    <submittedName>
        <fullName evidence="7">Hyccin</fullName>
    </submittedName>
</protein>
<accession>A0AAD8EXI9</accession>
<reference evidence="7" key="2">
    <citation type="submission" date="2023-04" db="EMBL/GenBank/DDBJ databases">
        <authorList>
            <person name="Bu L."/>
            <person name="Lu L."/>
            <person name="Laidemitt M.R."/>
            <person name="Zhang S.M."/>
            <person name="Mutuku M."/>
            <person name="Mkoji G."/>
            <person name="Steinauer M."/>
            <person name="Loker E.S."/>
        </authorList>
    </citation>
    <scope>NUCLEOTIDE SEQUENCE</scope>
    <source>
        <strain evidence="7">KasaAsao</strain>
        <tissue evidence="7">Whole Snail</tissue>
    </source>
</reference>
<dbReference type="Pfam" id="PF09790">
    <property type="entry name" value="Hyccin"/>
    <property type="match status" value="1"/>
</dbReference>
<evidence type="ECO:0000256" key="1">
    <source>
        <dbReference type="ARBA" id="ARBA00004236"/>
    </source>
</evidence>
<evidence type="ECO:0000256" key="2">
    <source>
        <dbReference type="ARBA" id="ARBA00004514"/>
    </source>
</evidence>
<evidence type="ECO:0000256" key="3">
    <source>
        <dbReference type="ARBA" id="ARBA00022475"/>
    </source>
</evidence>
<dbReference type="GO" id="GO:0005829">
    <property type="term" value="C:cytosol"/>
    <property type="evidence" value="ECO:0007669"/>
    <property type="project" value="UniProtKB-SubCell"/>
</dbReference>
<dbReference type="Proteomes" id="UP001233172">
    <property type="component" value="Unassembled WGS sequence"/>
</dbReference>
<keyword evidence="5" id="KW-0472">Membrane</keyword>
<keyword evidence="8" id="KW-1185">Reference proteome</keyword>
<dbReference type="PANTHER" id="PTHR31220:SF1">
    <property type="entry name" value="GH21176P"/>
    <property type="match status" value="1"/>
</dbReference>
<dbReference type="PANTHER" id="PTHR31220">
    <property type="entry name" value="HYCCIN RELATED"/>
    <property type="match status" value="1"/>
</dbReference>
<name>A0AAD8EXI9_BIOPF</name>
<comment type="subcellular location">
    <subcellularLocation>
        <location evidence="1">Cell membrane</location>
    </subcellularLocation>
    <subcellularLocation>
        <location evidence="2">Cytoplasm</location>
        <location evidence="2">Cytosol</location>
    </subcellularLocation>
</comment>
<organism evidence="7 8">
    <name type="scientific">Biomphalaria pfeifferi</name>
    <name type="common">Bloodfluke planorb</name>
    <name type="synonym">Freshwater snail</name>
    <dbReference type="NCBI Taxonomy" id="112525"/>
    <lineage>
        <taxon>Eukaryota</taxon>
        <taxon>Metazoa</taxon>
        <taxon>Spiralia</taxon>
        <taxon>Lophotrochozoa</taxon>
        <taxon>Mollusca</taxon>
        <taxon>Gastropoda</taxon>
        <taxon>Heterobranchia</taxon>
        <taxon>Euthyneura</taxon>
        <taxon>Panpulmonata</taxon>
        <taxon>Hygrophila</taxon>
        <taxon>Lymnaeoidea</taxon>
        <taxon>Planorbidae</taxon>
        <taxon>Biomphalaria</taxon>
    </lineage>
</organism>
<sequence>MLTRPIKDWLSEYKGLSNNEVLSFACGLSVNEELISDLFTLFETPPFYVQELDPVCHQLYEFYRSKEEKLKRFALQFVPTLIWLYLRCLSLGQKKVCGGVETLLLGVYNLVSLCL</sequence>